<dbReference type="STRING" id="1653476.THC_0095"/>
<dbReference type="InterPro" id="IPR030389">
    <property type="entry name" value="G_FEOB_dom"/>
</dbReference>
<keyword evidence="15" id="KW-0460">Magnesium</keyword>
<evidence type="ECO:0000256" key="2">
    <source>
        <dbReference type="ARBA" id="ARBA00022448"/>
    </source>
</evidence>
<evidence type="ECO:0000313" key="19">
    <source>
        <dbReference type="Proteomes" id="UP000068196"/>
    </source>
</evidence>
<dbReference type="EMBL" id="AP014945">
    <property type="protein sequence ID" value="BAU22501.1"/>
    <property type="molecule type" value="Genomic_DNA"/>
</dbReference>
<evidence type="ECO:0000259" key="17">
    <source>
        <dbReference type="PROSITE" id="PS51711"/>
    </source>
</evidence>
<dbReference type="FunFam" id="3.40.50.300:FF:000426">
    <property type="entry name" value="Ferrous iron transport protein B"/>
    <property type="match status" value="1"/>
</dbReference>
<feature type="transmembrane region" description="Helical" evidence="16">
    <location>
        <begin position="281"/>
        <end position="300"/>
    </location>
</feature>
<keyword evidence="5" id="KW-0997">Cell inner membrane</keyword>
<feature type="transmembrane region" description="Helical" evidence="16">
    <location>
        <begin position="426"/>
        <end position="451"/>
    </location>
</feature>
<feature type="domain" description="FeoB-type G" evidence="17">
    <location>
        <begin position="3"/>
        <end position="165"/>
    </location>
</feature>
<dbReference type="InterPro" id="IPR003373">
    <property type="entry name" value="Fe2_transport_prot-B"/>
</dbReference>
<dbReference type="Pfam" id="PF07664">
    <property type="entry name" value="FeoB_C"/>
    <property type="match status" value="1"/>
</dbReference>
<gene>
    <name evidence="18" type="ORF">THC_0095</name>
</gene>
<proteinExistence type="inferred from homology"/>
<dbReference type="RefSeq" id="WP_068511765.1">
    <property type="nucleotide sequence ID" value="NZ_AP014945.1"/>
</dbReference>
<evidence type="ECO:0000256" key="5">
    <source>
        <dbReference type="ARBA" id="ARBA00022519"/>
    </source>
</evidence>
<evidence type="ECO:0000256" key="12">
    <source>
        <dbReference type="ARBA" id="ARBA00023136"/>
    </source>
</evidence>
<evidence type="ECO:0000256" key="3">
    <source>
        <dbReference type="ARBA" id="ARBA00022475"/>
    </source>
</evidence>
<comment type="similarity">
    <text evidence="16">Belongs to the TRAFAC class TrmE-Era-EngA-EngB-Septin-like GTPase superfamily. FeoB GTPase (TC 9.A.8) family.</text>
</comment>
<dbReference type="InterPro" id="IPR011642">
    <property type="entry name" value="Gate_dom"/>
</dbReference>
<comment type="function">
    <text evidence="16">Probable transporter of a GTP-driven Fe(2+) uptake system.</text>
</comment>
<name>A0A0U5BV77_9BACT</name>
<keyword evidence="10" id="KW-0406">Ion transport</keyword>
<evidence type="ECO:0000256" key="9">
    <source>
        <dbReference type="ARBA" id="ARBA00023004"/>
    </source>
</evidence>
<evidence type="ECO:0000256" key="16">
    <source>
        <dbReference type="RuleBase" id="RU362098"/>
    </source>
</evidence>
<dbReference type="PANTHER" id="PTHR43185:SF1">
    <property type="entry name" value="FE(2+) TRANSPORTER FEOB"/>
    <property type="match status" value="1"/>
</dbReference>
<dbReference type="Pfam" id="PF17910">
    <property type="entry name" value="FeoB_Cyto"/>
    <property type="match status" value="1"/>
</dbReference>
<dbReference type="PANTHER" id="PTHR43185">
    <property type="entry name" value="FERROUS IRON TRANSPORT PROTEIN B"/>
    <property type="match status" value="1"/>
</dbReference>
<dbReference type="AlphaFoldDB" id="A0A0U5BV77"/>
<dbReference type="GO" id="GO:0046872">
    <property type="term" value="F:metal ion binding"/>
    <property type="evidence" value="ECO:0007669"/>
    <property type="project" value="UniProtKB-KW"/>
</dbReference>
<dbReference type="Pfam" id="PF02421">
    <property type="entry name" value="FeoB_N"/>
    <property type="match status" value="1"/>
</dbReference>
<feature type="transmembrane region" description="Helical" evidence="16">
    <location>
        <begin position="347"/>
        <end position="371"/>
    </location>
</feature>
<evidence type="ECO:0000256" key="11">
    <source>
        <dbReference type="ARBA" id="ARBA00023134"/>
    </source>
</evidence>
<feature type="transmembrane region" description="Helical" evidence="16">
    <location>
        <begin position="694"/>
        <end position="712"/>
    </location>
</feature>
<evidence type="ECO:0000256" key="6">
    <source>
        <dbReference type="ARBA" id="ARBA00022692"/>
    </source>
</evidence>
<dbReference type="PROSITE" id="PS51711">
    <property type="entry name" value="G_FEOB"/>
    <property type="match status" value="1"/>
</dbReference>
<feature type="transmembrane region" description="Helical" evidence="16">
    <location>
        <begin position="660"/>
        <end position="682"/>
    </location>
</feature>
<organism evidence="18 19">
    <name type="scientific">Caldimicrobium thiodismutans</name>
    <dbReference type="NCBI Taxonomy" id="1653476"/>
    <lineage>
        <taxon>Bacteria</taxon>
        <taxon>Pseudomonadati</taxon>
        <taxon>Thermodesulfobacteriota</taxon>
        <taxon>Thermodesulfobacteria</taxon>
        <taxon>Thermodesulfobacteriales</taxon>
        <taxon>Thermodesulfobacteriaceae</taxon>
        <taxon>Caldimicrobium</taxon>
    </lineage>
</organism>
<dbReference type="InterPro" id="IPR041069">
    <property type="entry name" value="FeoB_Cyto"/>
</dbReference>
<keyword evidence="3" id="KW-1003">Cell membrane</keyword>
<feature type="binding site" evidence="14">
    <location>
        <begin position="56"/>
        <end position="59"/>
    </location>
    <ligand>
        <name>GTP</name>
        <dbReference type="ChEBI" id="CHEBI:37565"/>
        <label>3</label>
    </ligand>
</feature>
<dbReference type="Gene3D" id="1.10.287.1770">
    <property type="match status" value="1"/>
</dbReference>
<reference evidence="19" key="2">
    <citation type="journal article" date="2016" name="Int. J. Syst. Evol. Microbiol.">
        <title>Caldimicrobium thiodismutans sp. nov., a sulfur-disproportionating bacterium isolated from a hot spring.</title>
        <authorList>
            <person name="Kojima H."/>
            <person name="Umezawa K."/>
            <person name="Fukui M."/>
        </authorList>
    </citation>
    <scope>NUCLEOTIDE SEQUENCE [LARGE SCALE GENOMIC DNA]</scope>
    <source>
        <strain evidence="19">TF1</strain>
    </source>
</reference>
<feature type="binding site" evidence="15">
    <location>
        <position position="22"/>
    </location>
    <ligand>
        <name>Mg(2+)</name>
        <dbReference type="ChEBI" id="CHEBI:18420"/>
        <label>1</label>
    </ligand>
</feature>
<dbReference type="PATRIC" id="fig|1653476.3.peg.101"/>
<evidence type="ECO:0000256" key="7">
    <source>
        <dbReference type="ARBA" id="ARBA00022741"/>
    </source>
</evidence>
<feature type="binding site" evidence="14">
    <location>
        <begin position="10"/>
        <end position="17"/>
    </location>
    <ligand>
        <name>GTP</name>
        <dbReference type="ChEBI" id="CHEBI:37565"/>
        <label>1</label>
    </ligand>
</feature>
<dbReference type="GO" id="GO:0005525">
    <property type="term" value="F:GTP binding"/>
    <property type="evidence" value="ECO:0007669"/>
    <property type="project" value="UniProtKB-KW"/>
</dbReference>
<feature type="binding site" evidence="15">
    <location>
        <position position="21"/>
    </location>
    <ligand>
        <name>Mg(2+)</name>
        <dbReference type="ChEBI" id="CHEBI:18420"/>
        <label>2</label>
    </ligand>
</feature>
<evidence type="ECO:0000256" key="15">
    <source>
        <dbReference type="PIRSR" id="PIRSR603373-2"/>
    </source>
</evidence>
<dbReference type="GO" id="GO:0015093">
    <property type="term" value="F:ferrous iron transmembrane transporter activity"/>
    <property type="evidence" value="ECO:0007669"/>
    <property type="project" value="UniProtKB-UniRule"/>
</dbReference>
<feature type="binding site" evidence="14">
    <location>
        <begin position="145"/>
        <end position="147"/>
    </location>
    <ligand>
        <name>GTP</name>
        <dbReference type="ChEBI" id="CHEBI:37565"/>
        <label>5</label>
    </ligand>
</feature>
<accession>A0A0U5BV77</accession>
<evidence type="ECO:0000256" key="10">
    <source>
        <dbReference type="ARBA" id="ARBA00023065"/>
    </source>
</evidence>
<dbReference type="Gene3D" id="3.40.50.300">
    <property type="entry name" value="P-loop containing nucleotide triphosphate hydrolases"/>
    <property type="match status" value="1"/>
</dbReference>
<keyword evidence="12 16" id="KW-0472">Membrane</keyword>
<feature type="binding site" evidence="14">
    <location>
        <begin position="35"/>
        <end position="39"/>
    </location>
    <ligand>
        <name>GTP</name>
        <dbReference type="ChEBI" id="CHEBI:37565"/>
        <label>2</label>
    </ligand>
</feature>
<evidence type="ECO:0000256" key="1">
    <source>
        <dbReference type="ARBA" id="ARBA00004429"/>
    </source>
</evidence>
<dbReference type="InterPro" id="IPR050860">
    <property type="entry name" value="FeoB_GTPase"/>
</dbReference>
<feature type="transmembrane region" description="Helical" evidence="16">
    <location>
        <begin position="515"/>
        <end position="538"/>
    </location>
</feature>
<comment type="subcellular location">
    <subcellularLocation>
        <location evidence="1 16">Cell inner membrane</location>
        <topology evidence="1 16">Multi-pass membrane protein</topology>
    </subcellularLocation>
</comment>
<evidence type="ECO:0000313" key="18">
    <source>
        <dbReference type="EMBL" id="BAU22501.1"/>
    </source>
</evidence>
<dbReference type="InterPro" id="IPR027417">
    <property type="entry name" value="P-loop_NTPase"/>
</dbReference>
<keyword evidence="6 16" id="KW-0812">Transmembrane</keyword>
<keyword evidence="19" id="KW-1185">Reference proteome</keyword>
<dbReference type="OrthoDB" id="9809127at2"/>
<dbReference type="KEGG" id="cthi:THC_0095"/>
<feature type="transmembrane region" description="Helical" evidence="16">
    <location>
        <begin position="457"/>
        <end position="477"/>
    </location>
</feature>
<dbReference type="Pfam" id="PF07670">
    <property type="entry name" value="Gate"/>
    <property type="match status" value="2"/>
</dbReference>
<dbReference type="CDD" id="cd01879">
    <property type="entry name" value="FeoB"/>
    <property type="match status" value="1"/>
</dbReference>
<keyword evidence="2 16" id="KW-0813">Transport</keyword>
<sequence length="718" mass="80984">MREIRIAVCGNPNTGKSTLINSLAGAKLQVGNWPGVTVEKKEVSLKVGDHLLHFIDLPGAYSLTPFSLEEKITRDFLFTQRPDVILCVVDSTNLERNLFFVIQLMELEIPMVVALNMYDEAKKLGFKINIPLLEELLGLRIVPTVATRGEGVEELKRAVLEAYEEGRPPKNLFYGEDLEAILKNTRTHLLFFNPELKEEVLTKGIILKVLEGDEELLKNLGIKYERKLLKNYLDHIERVHGMDFESFLTDIRYGLAGGVAKQVLSRPEVRKITLTEKIDNILLNRYLGIPLFLLMMWFLFKLSFDIANPYVDFLDETINGPLKNWVSFGLETLHAPEWLSSLLLDGVIGGVGIIFSFIPVIGMIMLLITFLESSGYMARAAFLMDRIMRAFGVQGKSFIPMLMGFGCNVPSVYATRILEQEKERKLTLFLLPFMSCGARLPVYVVFITAFFQASSGTVLFFLYVLGIAIAMAVGILMHKVVYKGKSSPFVMELPPYRFPTLRDLRVHTWMKLRHFVIKAGTWILLINVLVWCLLNLPWKPEKPEDSLLGKVGESLAPVFKPLGFGDWQSASSLMAGLLAKEVVVSTMAQIYVASEEAQEKKELNLLSDIKEISLNFFEKTREALSNVISTFGIATLSPEVKEEEKGLISELQKHFTPLSALSFMVFVLLYWPCFVYGIALKAELGTFKLYGQAILLHSLIAWFCALLVYQLGKLLGFS</sequence>
<dbReference type="GO" id="GO:0005886">
    <property type="term" value="C:plasma membrane"/>
    <property type="evidence" value="ECO:0007669"/>
    <property type="project" value="UniProtKB-SubCell"/>
</dbReference>
<feature type="binding site" evidence="14">
    <location>
        <begin position="116"/>
        <end position="119"/>
    </location>
    <ligand>
        <name>GTP</name>
        <dbReference type="ChEBI" id="CHEBI:37565"/>
        <label>4</label>
    </ligand>
</feature>
<reference evidence="18 19" key="1">
    <citation type="journal article" date="2016" name="Int. J. Syst. Evol. Microbiol.">
        <title>Caldimicrobium thiodismutans sp. nov., a sulfur-disproportionating bacterium isolated from a hot spring, and emended description of the genus Caldimicrobium.</title>
        <authorList>
            <person name="Kojima H."/>
            <person name="Umezawa K."/>
            <person name="Fukui M."/>
        </authorList>
    </citation>
    <scope>NUCLEOTIDE SEQUENCE [LARGE SCALE GENOMIC DNA]</scope>
    <source>
        <strain evidence="18 19">TF1</strain>
    </source>
</reference>
<keyword evidence="11 14" id="KW-0342">GTP-binding</keyword>
<comment type="caution">
    <text evidence="16">Lacks conserved residue(s) required for the propagation of feature annotation.</text>
</comment>
<keyword evidence="9 16" id="KW-0408">Iron</keyword>
<dbReference type="InterPro" id="IPR011640">
    <property type="entry name" value="Fe2_transport_prot_B_C"/>
</dbReference>
<keyword evidence="4 16" id="KW-0410">Iron transport</keyword>
<evidence type="ECO:0000256" key="14">
    <source>
        <dbReference type="PIRSR" id="PIRSR603373-1"/>
    </source>
</evidence>
<keyword evidence="15" id="KW-0479">Metal-binding</keyword>
<evidence type="ECO:0000256" key="4">
    <source>
        <dbReference type="ARBA" id="ARBA00022496"/>
    </source>
</evidence>
<evidence type="ECO:0000256" key="8">
    <source>
        <dbReference type="ARBA" id="ARBA00022989"/>
    </source>
</evidence>
<evidence type="ECO:0000256" key="13">
    <source>
        <dbReference type="NCBIfam" id="TIGR00437"/>
    </source>
</evidence>
<keyword evidence="8 16" id="KW-1133">Transmembrane helix</keyword>
<dbReference type="Proteomes" id="UP000068196">
    <property type="component" value="Chromosome"/>
</dbReference>
<feature type="binding site" evidence="15">
    <location>
        <position position="25"/>
    </location>
    <ligand>
        <name>Mg(2+)</name>
        <dbReference type="ChEBI" id="CHEBI:18420"/>
        <label>2</label>
    </ligand>
</feature>
<keyword evidence="7 14" id="KW-0547">Nucleotide-binding</keyword>
<dbReference type="SUPFAM" id="SSF52540">
    <property type="entry name" value="P-loop containing nucleoside triphosphate hydrolases"/>
    <property type="match status" value="1"/>
</dbReference>
<protein>
    <recommendedName>
        <fullName evidence="13 16">Ferrous iron transport protein B</fullName>
    </recommendedName>
</protein>
<dbReference type="NCBIfam" id="TIGR00437">
    <property type="entry name" value="feoB"/>
    <property type="match status" value="1"/>
</dbReference>